<evidence type="ECO:0000313" key="2">
    <source>
        <dbReference type="EMBL" id="MBE9464436.1"/>
    </source>
</evidence>
<dbReference type="EMBL" id="JACYGY010000001">
    <property type="protein sequence ID" value="MBE9464436.1"/>
    <property type="molecule type" value="Genomic_DNA"/>
</dbReference>
<evidence type="ECO:0000256" key="1">
    <source>
        <dbReference type="SAM" id="Phobius"/>
    </source>
</evidence>
<reference evidence="3" key="1">
    <citation type="submission" date="2023-07" db="EMBL/GenBank/DDBJ databases">
        <title>Dyadobacter sp. nov 'subterranea' isolated from contaminted grondwater.</title>
        <authorList>
            <person name="Szabo I."/>
            <person name="Al-Omari J."/>
            <person name="Szerdahelyi S.G."/>
            <person name="Rado J."/>
        </authorList>
    </citation>
    <scope>NUCLEOTIDE SEQUENCE [LARGE SCALE GENOMIC DNA]</scope>
    <source>
        <strain evidence="3">UP-52</strain>
    </source>
</reference>
<feature type="transmembrane region" description="Helical" evidence="1">
    <location>
        <begin position="23"/>
        <end position="44"/>
    </location>
</feature>
<dbReference type="RefSeq" id="WP_194122501.1">
    <property type="nucleotide sequence ID" value="NZ_JACYGY010000001.1"/>
</dbReference>
<gene>
    <name evidence="2" type="ORF">IEE83_21330</name>
</gene>
<keyword evidence="1" id="KW-0812">Transmembrane</keyword>
<name>A0ABR9WJA0_9BACT</name>
<evidence type="ECO:0000313" key="3">
    <source>
        <dbReference type="Proteomes" id="UP000634134"/>
    </source>
</evidence>
<organism evidence="2 3">
    <name type="scientific">Dyadobacter subterraneus</name>
    <dbReference type="NCBI Taxonomy" id="2773304"/>
    <lineage>
        <taxon>Bacteria</taxon>
        <taxon>Pseudomonadati</taxon>
        <taxon>Bacteroidota</taxon>
        <taxon>Cytophagia</taxon>
        <taxon>Cytophagales</taxon>
        <taxon>Spirosomataceae</taxon>
        <taxon>Dyadobacter</taxon>
    </lineage>
</organism>
<accession>A0ABR9WJA0</accession>
<sequence length="59" mass="6703">MNTTSERGSEKCKSLRKSLSETIGLIVILYCVYLFANLVVSGYLKDQTLTKSLLDFWPK</sequence>
<comment type="caution">
    <text evidence="2">The sequence shown here is derived from an EMBL/GenBank/DDBJ whole genome shotgun (WGS) entry which is preliminary data.</text>
</comment>
<protein>
    <submittedName>
        <fullName evidence="2">Uncharacterized protein</fullName>
    </submittedName>
</protein>
<keyword evidence="3" id="KW-1185">Reference proteome</keyword>
<proteinExistence type="predicted"/>
<keyword evidence="1" id="KW-1133">Transmembrane helix</keyword>
<dbReference type="Proteomes" id="UP000634134">
    <property type="component" value="Unassembled WGS sequence"/>
</dbReference>
<keyword evidence="1" id="KW-0472">Membrane</keyword>